<name>A0AA91SPR5_9MYCO</name>
<keyword evidence="2" id="KW-1185">Reference proteome</keyword>
<dbReference type="Proteomes" id="UP000193577">
    <property type="component" value="Unassembled WGS sequence"/>
</dbReference>
<comment type="caution">
    <text evidence="1">The sequence shown here is derived from an EMBL/GenBank/DDBJ whole genome shotgun (WGS) entry which is preliminary data.</text>
</comment>
<reference evidence="1 2" key="1">
    <citation type="submission" date="2017-04" db="EMBL/GenBank/DDBJ databases">
        <title>The new phylogeny of genus Mycobacterium.</title>
        <authorList>
            <person name="Tortoli E."/>
            <person name="Trovato A."/>
            <person name="Cirillo D.M."/>
        </authorList>
    </citation>
    <scope>NUCLEOTIDE SEQUENCE [LARGE SCALE GENOMIC DNA]</scope>
    <source>
        <strain evidence="1 2">KCTC 19819</strain>
    </source>
</reference>
<dbReference type="EMBL" id="NCXO01000118">
    <property type="protein sequence ID" value="OSC22082.1"/>
    <property type="molecule type" value="Genomic_DNA"/>
</dbReference>
<gene>
    <name evidence="1" type="ORF">B8W67_20130</name>
</gene>
<proteinExistence type="predicted"/>
<dbReference type="AlphaFoldDB" id="A0AA91SPR5"/>
<evidence type="ECO:0000313" key="1">
    <source>
        <dbReference type="EMBL" id="OSC22082.1"/>
    </source>
</evidence>
<feature type="non-terminal residue" evidence="1">
    <location>
        <position position="254"/>
    </location>
</feature>
<evidence type="ECO:0000313" key="2">
    <source>
        <dbReference type="Proteomes" id="UP000193577"/>
    </source>
</evidence>
<sequence>MVVVEGAAWQDRTERRKTIGRASLSRKMLCHRHNNALSPLDNMAAEFFRHFLQDHLDIFKYLGNDRRSSFPRGFTMLSGPYIELWMLKVIWGAIEAGAIELGGRVAYRFRLGVTSHQLAEILWRGAEWPKAWGLYVLLDQDPDQSSMPKSIGIRTARMGSEILGGYVRVAGLEFLISFEAPPVRHIYRPCGITFTRVGFPKNSYKMVAFAWPEPGHPIINVVSQVPPDEDFTVPSNPRAAALHGRIAAGSLNIS</sequence>
<protein>
    <submittedName>
        <fullName evidence="1">Uncharacterized protein</fullName>
    </submittedName>
</protein>
<accession>A0AA91SPR5</accession>
<organism evidence="1 2">
    <name type="scientific">Mycolicibacillus koreensis</name>
    <dbReference type="NCBI Taxonomy" id="1069220"/>
    <lineage>
        <taxon>Bacteria</taxon>
        <taxon>Bacillati</taxon>
        <taxon>Actinomycetota</taxon>
        <taxon>Actinomycetes</taxon>
        <taxon>Mycobacteriales</taxon>
        <taxon>Mycobacteriaceae</taxon>
        <taxon>Mycolicibacillus</taxon>
    </lineage>
</organism>